<accession>X1R9J7</accession>
<name>X1R9J7_9ZZZZ</name>
<sequence length="216" mass="23836">LKAGASIVDISPKKGIELAGYPHYLRHNTGIHDPLYASCIFLDDGITKLAIVCMDILFFSKVYVKEVRERVSSKVNIPAGNIMISCSHTHSGPWASGRLDLEGLERGLKPDMGYVLSLKDKLVDLITNACSNTFEAKIGIEKGICGKEKGIGGNRRDPDGPADPEVWTIGIKDKKDNWRAALVKYSLHPTVIHEESIVVTADYPSYIRRYLAKTKP</sequence>
<dbReference type="AlphaFoldDB" id="X1R9J7"/>
<comment type="caution">
    <text evidence="1">The sequence shown here is derived from an EMBL/GenBank/DDBJ whole genome shotgun (WGS) entry which is preliminary data.</text>
</comment>
<feature type="non-terminal residue" evidence="1">
    <location>
        <position position="1"/>
    </location>
</feature>
<evidence type="ECO:0000313" key="1">
    <source>
        <dbReference type="EMBL" id="GAI52269.1"/>
    </source>
</evidence>
<gene>
    <name evidence="1" type="ORF">S06H3_58110</name>
</gene>
<feature type="non-terminal residue" evidence="1">
    <location>
        <position position="216"/>
    </location>
</feature>
<dbReference type="EMBL" id="BARV01037584">
    <property type="protein sequence ID" value="GAI52269.1"/>
    <property type="molecule type" value="Genomic_DNA"/>
</dbReference>
<protein>
    <recommendedName>
        <fullName evidence="2">Neutral/alkaline non-lysosomal ceramidase N-terminal domain-containing protein</fullName>
    </recommendedName>
</protein>
<organism evidence="1">
    <name type="scientific">marine sediment metagenome</name>
    <dbReference type="NCBI Taxonomy" id="412755"/>
    <lineage>
        <taxon>unclassified sequences</taxon>
        <taxon>metagenomes</taxon>
        <taxon>ecological metagenomes</taxon>
    </lineage>
</organism>
<reference evidence="1" key="1">
    <citation type="journal article" date="2014" name="Front. Microbiol.">
        <title>High frequency of phylogenetically diverse reductive dehalogenase-homologous genes in deep subseafloor sedimentary metagenomes.</title>
        <authorList>
            <person name="Kawai M."/>
            <person name="Futagami T."/>
            <person name="Toyoda A."/>
            <person name="Takaki Y."/>
            <person name="Nishi S."/>
            <person name="Hori S."/>
            <person name="Arai W."/>
            <person name="Tsubouchi T."/>
            <person name="Morono Y."/>
            <person name="Uchiyama I."/>
            <person name="Ito T."/>
            <person name="Fujiyama A."/>
            <person name="Inagaki F."/>
            <person name="Takami H."/>
        </authorList>
    </citation>
    <scope>NUCLEOTIDE SEQUENCE</scope>
    <source>
        <strain evidence="1">Expedition CK06-06</strain>
    </source>
</reference>
<evidence type="ECO:0008006" key="2">
    <source>
        <dbReference type="Google" id="ProtNLM"/>
    </source>
</evidence>
<proteinExistence type="predicted"/>